<dbReference type="STRING" id="515622.bpr_I0619"/>
<dbReference type="KEGG" id="bpb:bpr_I0619"/>
<dbReference type="Gene3D" id="3.10.620.30">
    <property type="match status" value="1"/>
</dbReference>
<reference evidence="3 4" key="1">
    <citation type="journal article" date="2010" name="PLoS ONE">
        <title>The glycobiome of the rumen bacterium Butyrivibrio proteoclasticus B316(T) highlights adaptation to a polysaccharide-rich environment.</title>
        <authorList>
            <person name="Kelly W.J."/>
            <person name="Leahy S.C."/>
            <person name="Altermann E."/>
            <person name="Yeoman C.J."/>
            <person name="Dunne J.C."/>
            <person name="Kong Z."/>
            <person name="Pacheco D.M."/>
            <person name="Li D."/>
            <person name="Noel S.J."/>
            <person name="Moon C.D."/>
            <person name="Cookson A.L."/>
            <person name="Attwood G.T."/>
        </authorList>
    </citation>
    <scope>NUCLEOTIDE SEQUENCE [LARGE SCALE GENOMIC DNA]</scope>
    <source>
        <strain evidence="4">ATCC 51982 / DSM 14932 / B316</strain>
    </source>
</reference>
<keyword evidence="4" id="KW-1185">Reference proteome</keyword>
<name>E0S0N9_BUTPB</name>
<accession>E0S0N9</accession>
<sequence length="435" mass="48665">MKKLLGKLLGLILAIVIAACGFIVLCGINSDVAKGASEVSKGLGNYIRSQAAAEATGESSTANTSTDNSDGNMMADAIGDLADAASYVSSFTVSEVQEKEFAEYEGDWSSSGIDKDVVKEAVEPLVNQDLSEDPTDDTTYYNITDDMSGLVQTQKNVINLETSDDVQKAISDISMGSTGSDYTFSANYYPYYNMLTDKCKQLYKQIYANTLSERTTFLPVTKATSDEWNNALMSVIFDHPELFWLNTRMYTEYDYKGSVVKVQLYFYKDELGDIKAARDTFDLMIDSFLAQANEQKFKTDYDKEVYVHDQLAERLTYKENPLDQSAYSAIVGNETVCAGYSKAFQLLMQKMDVPTYLSVGWGGGLISGDMHAWDIIKLGNDYYNLDVTWDDQDPVNYNYFNQTDSDFHRHIRMFNSQYLPACNGKKYAKSPTSNQ</sequence>
<dbReference type="Proteomes" id="UP000001299">
    <property type="component" value="Chromosome 1"/>
</dbReference>
<dbReference type="eggNOG" id="COG5279">
    <property type="taxonomic scope" value="Bacteria"/>
</dbReference>
<evidence type="ECO:0000256" key="1">
    <source>
        <dbReference type="SAM" id="MobiDB-lite"/>
    </source>
</evidence>
<evidence type="ECO:0000313" key="3">
    <source>
        <dbReference type="EMBL" id="ADL33364.1"/>
    </source>
</evidence>
<organism evidence="3 4">
    <name type="scientific">Butyrivibrio proteoclasticus (strain ATCC 51982 / DSM 14932 / B316)</name>
    <name type="common">Clostridium proteoclasticum</name>
    <dbReference type="NCBI Taxonomy" id="515622"/>
    <lineage>
        <taxon>Bacteria</taxon>
        <taxon>Bacillati</taxon>
        <taxon>Bacillota</taxon>
        <taxon>Clostridia</taxon>
        <taxon>Lachnospirales</taxon>
        <taxon>Lachnospiraceae</taxon>
        <taxon>Butyrivibrio</taxon>
    </lineage>
</organism>
<dbReference type="Pfam" id="PF01841">
    <property type="entry name" value="Transglut_core"/>
    <property type="match status" value="1"/>
</dbReference>
<dbReference type="InterPro" id="IPR038765">
    <property type="entry name" value="Papain-like_cys_pep_sf"/>
</dbReference>
<evidence type="ECO:0000259" key="2">
    <source>
        <dbReference type="Pfam" id="PF01841"/>
    </source>
</evidence>
<feature type="domain" description="Transglutaminase-like" evidence="2">
    <location>
        <begin position="295"/>
        <end position="386"/>
    </location>
</feature>
<dbReference type="InterPro" id="IPR002931">
    <property type="entry name" value="Transglutaminase-like"/>
</dbReference>
<gene>
    <name evidence="3" type="ordered locus">bpr_I0619</name>
</gene>
<evidence type="ECO:0000313" key="4">
    <source>
        <dbReference type="Proteomes" id="UP000001299"/>
    </source>
</evidence>
<dbReference type="PROSITE" id="PS51257">
    <property type="entry name" value="PROKAR_LIPOPROTEIN"/>
    <property type="match status" value="1"/>
</dbReference>
<feature type="region of interest" description="Disordered" evidence="1">
    <location>
        <begin position="54"/>
        <end position="73"/>
    </location>
</feature>
<feature type="compositionally biased region" description="Low complexity" evidence="1">
    <location>
        <begin position="54"/>
        <end position="70"/>
    </location>
</feature>
<proteinExistence type="predicted"/>
<dbReference type="EMBL" id="CP001810">
    <property type="protein sequence ID" value="ADL33364.1"/>
    <property type="molecule type" value="Genomic_DNA"/>
</dbReference>
<dbReference type="HOGENOM" id="CLU_629593_0_0_9"/>
<protein>
    <recommendedName>
        <fullName evidence="2">Transglutaminase-like domain-containing protein</fullName>
    </recommendedName>
</protein>
<dbReference type="RefSeq" id="WP_013280021.1">
    <property type="nucleotide sequence ID" value="NC_014387.1"/>
</dbReference>
<dbReference type="AlphaFoldDB" id="E0S0N9"/>
<dbReference type="SUPFAM" id="SSF54001">
    <property type="entry name" value="Cysteine proteinases"/>
    <property type="match status" value="1"/>
</dbReference>